<dbReference type="EMBL" id="KV448631">
    <property type="protein sequence ID" value="OAX34293.1"/>
    <property type="molecule type" value="Genomic_DNA"/>
</dbReference>
<dbReference type="Pfam" id="PF20415">
    <property type="entry name" value="DUF6699"/>
    <property type="match status" value="1"/>
</dbReference>
<accession>A0A1B7MNV6</accession>
<sequence>MTRTHTVRLNPLFTSTPAGERYYMPVPIQWDVRYAPEYSAQLAAGMSLLPCFSQFATTPPLPKLHLVCDLLFPDWGIVAHNPTGVTVGDVVEAIYETLHKHLAMHEWERLSFKQCERIEDVFRARCMTSSNPKRALSGGVRRADYLLTTTMFAGLTSLVRRGQEWQVVLTLSRDFRRVATFAR</sequence>
<protein>
    <recommendedName>
        <fullName evidence="1">DUF6699 domain-containing protein</fullName>
    </recommendedName>
</protein>
<gene>
    <name evidence="2" type="ORF">K503DRAFT_803704</name>
</gene>
<organism evidence="2 3">
    <name type="scientific">Rhizopogon vinicolor AM-OR11-026</name>
    <dbReference type="NCBI Taxonomy" id="1314800"/>
    <lineage>
        <taxon>Eukaryota</taxon>
        <taxon>Fungi</taxon>
        <taxon>Dikarya</taxon>
        <taxon>Basidiomycota</taxon>
        <taxon>Agaricomycotina</taxon>
        <taxon>Agaricomycetes</taxon>
        <taxon>Agaricomycetidae</taxon>
        <taxon>Boletales</taxon>
        <taxon>Suillineae</taxon>
        <taxon>Rhizopogonaceae</taxon>
        <taxon>Rhizopogon</taxon>
    </lineage>
</organism>
<feature type="domain" description="DUF6699" evidence="1">
    <location>
        <begin position="28"/>
        <end position="156"/>
    </location>
</feature>
<evidence type="ECO:0000259" key="1">
    <source>
        <dbReference type="Pfam" id="PF20415"/>
    </source>
</evidence>
<dbReference type="OrthoDB" id="3144234at2759"/>
<dbReference type="STRING" id="1314800.A0A1B7MNV6"/>
<proteinExistence type="predicted"/>
<dbReference type="InterPro" id="IPR046522">
    <property type="entry name" value="DUF6699"/>
</dbReference>
<name>A0A1B7MNV6_9AGAM</name>
<keyword evidence="3" id="KW-1185">Reference proteome</keyword>
<dbReference type="AlphaFoldDB" id="A0A1B7MNV6"/>
<dbReference type="Proteomes" id="UP000092154">
    <property type="component" value="Unassembled WGS sequence"/>
</dbReference>
<dbReference type="InParanoid" id="A0A1B7MNV6"/>
<evidence type="ECO:0000313" key="3">
    <source>
        <dbReference type="Proteomes" id="UP000092154"/>
    </source>
</evidence>
<evidence type="ECO:0000313" key="2">
    <source>
        <dbReference type="EMBL" id="OAX34293.1"/>
    </source>
</evidence>
<reference evidence="2 3" key="1">
    <citation type="submission" date="2016-06" db="EMBL/GenBank/DDBJ databases">
        <title>Comparative genomics of the ectomycorrhizal sister species Rhizopogon vinicolor and Rhizopogon vesiculosus (Basidiomycota: Boletales) reveals a divergence of the mating type B locus.</title>
        <authorList>
            <consortium name="DOE Joint Genome Institute"/>
            <person name="Mujic A.B."/>
            <person name="Kuo A."/>
            <person name="Tritt A."/>
            <person name="Lipzen A."/>
            <person name="Chen C."/>
            <person name="Johnson J."/>
            <person name="Sharma A."/>
            <person name="Barry K."/>
            <person name="Grigoriev I.V."/>
            <person name="Spatafora J.W."/>
        </authorList>
    </citation>
    <scope>NUCLEOTIDE SEQUENCE [LARGE SCALE GENOMIC DNA]</scope>
    <source>
        <strain evidence="2 3">AM-OR11-026</strain>
    </source>
</reference>